<sequence>MGHGTRVAGRISRRDLDERWEGLRQLRYEQGEKDQSGSNTLPKTAYHTDVDRGRASTGTTSRQPDFAISKPLSAAMSKRSQRRQSNFLNDHGDDVASMNFQDRTQQTELQTLHAGSINLHFFATAIRETIALTNASIVFSKI</sequence>
<proteinExistence type="predicted"/>
<dbReference type="Proteomes" id="UP000578531">
    <property type="component" value="Unassembled WGS sequence"/>
</dbReference>
<evidence type="ECO:0000313" key="3">
    <source>
        <dbReference type="Proteomes" id="UP000578531"/>
    </source>
</evidence>
<accession>A0A8H6FJB3</accession>
<feature type="region of interest" description="Disordered" evidence="1">
    <location>
        <begin position="27"/>
        <end position="95"/>
    </location>
</feature>
<dbReference type="GeneID" id="59293215"/>
<dbReference type="AlphaFoldDB" id="A0A8H6FJB3"/>
<reference evidence="2 3" key="1">
    <citation type="journal article" date="2020" name="Genomics">
        <title>Complete, high-quality genomes from long-read metagenomic sequencing of two wolf lichen thalli reveals enigmatic genome architecture.</title>
        <authorList>
            <person name="McKenzie S.K."/>
            <person name="Walston R.F."/>
            <person name="Allen J.L."/>
        </authorList>
    </citation>
    <scope>NUCLEOTIDE SEQUENCE [LARGE SCALE GENOMIC DNA]</scope>
    <source>
        <strain evidence="2">WasteWater2</strain>
    </source>
</reference>
<keyword evidence="3" id="KW-1185">Reference proteome</keyword>
<dbReference type="EMBL" id="JACCJC010000072">
    <property type="protein sequence ID" value="KAF6229533.1"/>
    <property type="molecule type" value="Genomic_DNA"/>
</dbReference>
<comment type="caution">
    <text evidence="2">The sequence shown here is derived from an EMBL/GenBank/DDBJ whole genome shotgun (WGS) entry which is preliminary data.</text>
</comment>
<dbReference type="RefSeq" id="XP_037159725.1">
    <property type="nucleotide sequence ID" value="XM_037313453.1"/>
</dbReference>
<organism evidence="2 3">
    <name type="scientific">Letharia columbiana</name>
    <dbReference type="NCBI Taxonomy" id="112416"/>
    <lineage>
        <taxon>Eukaryota</taxon>
        <taxon>Fungi</taxon>
        <taxon>Dikarya</taxon>
        <taxon>Ascomycota</taxon>
        <taxon>Pezizomycotina</taxon>
        <taxon>Lecanoromycetes</taxon>
        <taxon>OSLEUM clade</taxon>
        <taxon>Lecanoromycetidae</taxon>
        <taxon>Lecanorales</taxon>
        <taxon>Lecanorineae</taxon>
        <taxon>Parmeliaceae</taxon>
        <taxon>Letharia</taxon>
    </lineage>
</organism>
<evidence type="ECO:0000256" key="1">
    <source>
        <dbReference type="SAM" id="MobiDB-lite"/>
    </source>
</evidence>
<name>A0A8H6FJB3_9LECA</name>
<gene>
    <name evidence="2" type="ORF">HO173_011573</name>
</gene>
<protein>
    <submittedName>
        <fullName evidence="2">Uncharacterized protein</fullName>
    </submittedName>
</protein>
<evidence type="ECO:0000313" key="2">
    <source>
        <dbReference type="EMBL" id="KAF6229533.1"/>
    </source>
</evidence>